<dbReference type="PANTHER" id="PTHR23508:SF10">
    <property type="entry name" value="CARBOXYLIC ACID TRANSPORTER PROTEIN HOMOLOG"/>
    <property type="match status" value="1"/>
</dbReference>
<feature type="transmembrane region" description="Helical" evidence="5">
    <location>
        <begin position="316"/>
        <end position="335"/>
    </location>
</feature>
<evidence type="ECO:0000256" key="3">
    <source>
        <dbReference type="ARBA" id="ARBA00022989"/>
    </source>
</evidence>
<keyword evidence="2 5" id="KW-0812">Transmembrane</keyword>
<keyword evidence="8" id="KW-1185">Reference proteome</keyword>
<dbReference type="PANTHER" id="PTHR23508">
    <property type="entry name" value="CARBOXYLIC ACID TRANSPORTER PROTEIN HOMOLOG"/>
    <property type="match status" value="1"/>
</dbReference>
<keyword evidence="4 5" id="KW-0472">Membrane</keyword>
<feature type="transmembrane region" description="Helical" evidence="5">
    <location>
        <begin position="134"/>
        <end position="155"/>
    </location>
</feature>
<reference evidence="7 8" key="1">
    <citation type="journal article" date="2010" name="Int. J. Syst. Evol. Microbiol.">
        <title>Sphingopyxis bauzanensis sp. nov., a psychrophilic bacterium isolated from soil.</title>
        <authorList>
            <person name="Zhang D.C."/>
            <person name="Liu H.C."/>
            <person name="Xin Y.H."/>
            <person name="Zhou Y.G."/>
            <person name="Schinner F."/>
            <person name="Margesin R."/>
        </authorList>
    </citation>
    <scope>NUCLEOTIDE SEQUENCE [LARGE SCALE GENOMIC DNA]</scope>
    <source>
        <strain evidence="7 8">DSM 22271</strain>
    </source>
</reference>
<dbReference type="PROSITE" id="PS00217">
    <property type="entry name" value="SUGAR_TRANSPORT_2"/>
    <property type="match status" value="1"/>
</dbReference>
<dbReference type="Gene3D" id="1.20.1250.20">
    <property type="entry name" value="MFS general substrate transporter like domains"/>
    <property type="match status" value="1"/>
</dbReference>
<feature type="transmembrane region" description="Helical" evidence="5">
    <location>
        <begin position="277"/>
        <end position="296"/>
    </location>
</feature>
<evidence type="ECO:0000256" key="4">
    <source>
        <dbReference type="ARBA" id="ARBA00023136"/>
    </source>
</evidence>
<evidence type="ECO:0000256" key="2">
    <source>
        <dbReference type="ARBA" id="ARBA00022692"/>
    </source>
</evidence>
<evidence type="ECO:0000259" key="6">
    <source>
        <dbReference type="PROSITE" id="PS50850"/>
    </source>
</evidence>
<feature type="transmembrane region" description="Helical" evidence="5">
    <location>
        <begin position="167"/>
        <end position="187"/>
    </location>
</feature>
<dbReference type="Proteomes" id="UP000197361">
    <property type="component" value="Unassembled WGS sequence"/>
</dbReference>
<dbReference type="Pfam" id="PF07690">
    <property type="entry name" value="MFS_1"/>
    <property type="match status" value="1"/>
</dbReference>
<dbReference type="PROSITE" id="PS50850">
    <property type="entry name" value="MFS"/>
    <property type="match status" value="1"/>
</dbReference>
<dbReference type="InterPro" id="IPR011701">
    <property type="entry name" value="MFS"/>
</dbReference>
<dbReference type="GO" id="GO:0005886">
    <property type="term" value="C:plasma membrane"/>
    <property type="evidence" value="ECO:0007669"/>
    <property type="project" value="TreeGrafter"/>
</dbReference>
<evidence type="ECO:0000256" key="5">
    <source>
        <dbReference type="SAM" id="Phobius"/>
    </source>
</evidence>
<dbReference type="AlphaFoldDB" id="A0A246JKJ6"/>
<feature type="transmembrane region" description="Helical" evidence="5">
    <location>
        <begin position="108"/>
        <end position="128"/>
    </location>
</feature>
<organism evidence="7 8">
    <name type="scientific">Sphingopyxis bauzanensis</name>
    <dbReference type="NCBI Taxonomy" id="651663"/>
    <lineage>
        <taxon>Bacteria</taxon>
        <taxon>Pseudomonadati</taxon>
        <taxon>Pseudomonadota</taxon>
        <taxon>Alphaproteobacteria</taxon>
        <taxon>Sphingomonadales</taxon>
        <taxon>Sphingomonadaceae</taxon>
        <taxon>Sphingopyxis</taxon>
    </lineage>
</organism>
<evidence type="ECO:0000313" key="7">
    <source>
        <dbReference type="EMBL" id="OWQ92749.1"/>
    </source>
</evidence>
<dbReference type="InterPro" id="IPR020846">
    <property type="entry name" value="MFS_dom"/>
</dbReference>
<evidence type="ECO:0000313" key="8">
    <source>
        <dbReference type="Proteomes" id="UP000197361"/>
    </source>
</evidence>
<proteinExistence type="predicted"/>
<evidence type="ECO:0000256" key="1">
    <source>
        <dbReference type="ARBA" id="ARBA00004141"/>
    </source>
</evidence>
<keyword evidence="3 5" id="KW-1133">Transmembrane helix</keyword>
<protein>
    <submittedName>
        <fullName evidence="7">MFS transporter</fullName>
    </submittedName>
</protein>
<feature type="transmembrane region" description="Helical" evidence="5">
    <location>
        <begin position="404"/>
        <end position="427"/>
    </location>
</feature>
<feature type="domain" description="Major facilitator superfamily (MFS) profile" evidence="6">
    <location>
        <begin position="43"/>
        <end position="458"/>
    </location>
</feature>
<dbReference type="EMBL" id="NISK01000006">
    <property type="protein sequence ID" value="OWQ92749.1"/>
    <property type="molecule type" value="Genomic_DNA"/>
</dbReference>
<comment type="caution">
    <text evidence="7">The sequence shown here is derived from an EMBL/GenBank/DDBJ whole genome shotgun (WGS) entry which is preliminary data.</text>
</comment>
<feature type="transmembrane region" description="Helical" evidence="5">
    <location>
        <begin position="193"/>
        <end position="217"/>
    </location>
</feature>
<dbReference type="SUPFAM" id="SSF103473">
    <property type="entry name" value="MFS general substrate transporter"/>
    <property type="match status" value="1"/>
</dbReference>
<feature type="transmembrane region" description="Helical" evidence="5">
    <location>
        <begin position="79"/>
        <end position="101"/>
    </location>
</feature>
<dbReference type="InterPro" id="IPR005829">
    <property type="entry name" value="Sugar_transporter_CS"/>
</dbReference>
<feature type="transmembrane region" description="Helical" evidence="5">
    <location>
        <begin position="367"/>
        <end position="392"/>
    </location>
</feature>
<sequence length="471" mass="48699">MSIMSAKEIGGGVPSNVTPAGRPEFDVGFASDTSSWAPYQKLVLLLCSLVIVLDGFDALALGFAAPAMLPDLNLTKEELAPVLAIGLIGMTIGAAIGGILGDKFGRKIALLVSTIIFGSMTGAIAFANDLPTLGLFRFIAGIGLGGALPNVTALVAEYTPQHRRSFAVTLSLVCMAVGGVFGGFVSAEALPALGWRGLFAVAGALPLVLALALFLLLPESPRFLVTRPEKSNELRQIFERMRLDVPSDAVFVDRTESGVNKPSATTLLRPPYLGDTLLLWLAFFGCLLAVFMSFNWLPTMLADAGFDLSTSSRGLLTFNVGAIVAAVLVSWIILFTGSRLPMLIMALGGAGGALALSRIGFDPAAPKLLLLTALALLGGCIVGLQVILYVLASHVYPTLLRATGVGLSAGIGRVGAVLSSFIGAAALSGFGPVGFYYVVAAAMAVTAIALLLVRRHIPPSAKSEATPAAGT</sequence>
<feature type="transmembrane region" description="Helical" evidence="5">
    <location>
        <begin position="342"/>
        <end position="361"/>
    </location>
</feature>
<accession>A0A246JKJ6</accession>
<dbReference type="InterPro" id="IPR036259">
    <property type="entry name" value="MFS_trans_sf"/>
</dbReference>
<feature type="transmembrane region" description="Helical" evidence="5">
    <location>
        <begin position="433"/>
        <end position="453"/>
    </location>
</feature>
<gene>
    <name evidence="7" type="ORF">CDQ92_19130</name>
</gene>
<dbReference type="GO" id="GO:0046943">
    <property type="term" value="F:carboxylic acid transmembrane transporter activity"/>
    <property type="evidence" value="ECO:0007669"/>
    <property type="project" value="TreeGrafter"/>
</dbReference>
<feature type="transmembrane region" description="Helical" evidence="5">
    <location>
        <begin position="42"/>
        <end position="67"/>
    </location>
</feature>
<name>A0A246JKJ6_9SPHN</name>
<comment type="subcellular location">
    <subcellularLocation>
        <location evidence="1">Membrane</location>
        <topology evidence="1">Multi-pass membrane protein</topology>
    </subcellularLocation>
</comment>